<dbReference type="RefSeq" id="WP_250422524.1">
    <property type="nucleotide sequence ID" value="NZ_JAJKBJ010000018.1"/>
</dbReference>
<proteinExistence type="predicted"/>
<comment type="caution">
    <text evidence="3">The sequence shown here is derived from an EMBL/GenBank/DDBJ whole genome shotgun (WGS) entry which is preliminary data.</text>
</comment>
<keyword evidence="4" id="KW-1185">Reference proteome</keyword>
<feature type="transmembrane region" description="Helical" evidence="1">
    <location>
        <begin position="93"/>
        <end position="115"/>
    </location>
</feature>
<dbReference type="EMBL" id="JAJKBJ010000018">
    <property type="protein sequence ID" value="MCL9685090.1"/>
    <property type="molecule type" value="Genomic_DNA"/>
</dbReference>
<name>A0A9X2D1U7_9GAMM</name>
<dbReference type="SUPFAM" id="SSF103481">
    <property type="entry name" value="Multidrug resistance efflux transporter EmrE"/>
    <property type="match status" value="2"/>
</dbReference>
<evidence type="ECO:0000256" key="1">
    <source>
        <dbReference type="SAM" id="Phobius"/>
    </source>
</evidence>
<keyword evidence="1" id="KW-0472">Membrane</keyword>
<dbReference type="Pfam" id="PF00892">
    <property type="entry name" value="EamA"/>
    <property type="match status" value="2"/>
</dbReference>
<organism evidence="3 4">
    <name type="scientific">Legionella maioricensis</name>
    <dbReference type="NCBI Taxonomy" id="2896528"/>
    <lineage>
        <taxon>Bacteria</taxon>
        <taxon>Pseudomonadati</taxon>
        <taxon>Pseudomonadota</taxon>
        <taxon>Gammaproteobacteria</taxon>
        <taxon>Legionellales</taxon>
        <taxon>Legionellaceae</taxon>
        <taxon>Legionella</taxon>
    </lineage>
</organism>
<evidence type="ECO:0000313" key="3">
    <source>
        <dbReference type="EMBL" id="MCL9685090.1"/>
    </source>
</evidence>
<protein>
    <submittedName>
        <fullName evidence="3">DMT family transporter</fullName>
    </submittedName>
</protein>
<dbReference type="InterPro" id="IPR000620">
    <property type="entry name" value="EamA_dom"/>
</dbReference>
<feature type="transmembrane region" description="Helical" evidence="1">
    <location>
        <begin position="174"/>
        <end position="196"/>
    </location>
</feature>
<dbReference type="AlphaFoldDB" id="A0A9X2D1U7"/>
<feature type="transmembrane region" description="Helical" evidence="1">
    <location>
        <begin position="208"/>
        <end position="229"/>
    </location>
</feature>
<keyword evidence="1" id="KW-1133">Transmembrane helix</keyword>
<dbReference type="Proteomes" id="UP001139721">
    <property type="component" value="Unassembled WGS sequence"/>
</dbReference>
<feature type="transmembrane region" description="Helical" evidence="1">
    <location>
        <begin position="69"/>
        <end position="87"/>
    </location>
</feature>
<feature type="domain" description="EamA" evidence="2">
    <location>
        <begin position="8"/>
        <end position="138"/>
    </location>
</feature>
<feature type="transmembrane region" description="Helical" evidence="1">
    <location>
        <begin position="266"/>
        <end position="285"/>
    </location>
</feature>
<accession>A0A9X2D1U7</accession>
<dbReference type="PANTHER" id="PTHR12715:SF4">
    <property type="entry name" value="EAMA DOMAIN-CONTAINING PROTEIN"/>
    <property type="match status" value="1"/>
</dbReference>
<keyword evidence="1" id="KW-0812">Transmembrane</keyword>
<feature type="domain" description="EamA" evidence="2">
    <location>
        <begin position="150"/>
        <end position="281"/>
    </location>
</feature>
<gene>
    <name evidence="3" type="ORF">LOX96_13360</name>
</gene>
<feature type="transmembrane region" description="Helical" evidence="1">
    <location>
        <begin position="122"/>
        <end position="139"/>
    </location>
</feature>
<feature type="transmembrane region" description="Helical" evidence="1">
    <location>
        <begin position="241"/>
        <end position="260"/>
    </location>
</feature>
<dbReference type="PANTHER" id="PTHR12715">
    <property type="entry name" value="TRANSPORTER, DRUG/METABOLITE EXPORTER FAMILY"/>
    <property type="match status" value="1"/>
</dbReference>
<reference evidence="3" key="1">
    <citation type="submission" date="2021-11" db="EMBL/GenBank/DDBJ databases">
        <title>Legionella maioricencis sp. nov., a new species isolated from hot water samples in Mallorca.</title>
        <authorList>
            <person name="Crespi S."/>
            <person name="Drasar V."/>
            <person name="Salva-Serra F."/>
            <person name="Jaen-Luchoro D."/>
            <person name="Pineiro-Iglesias B."/>
            <person name="Aliaga F."/>
            <person name="Fernandez-Juarez V."/>
            <person name="Coll G."/>
            <person name="Moore E.R.B."/>
            <person name="Bennasar-Figueras A."/>
        </authorList>
    </citation>
    <scope>NUCLEOTIDE SEQUENCE</scope>
    <source>
        <strain evidence="3">HCPI-6</strain>
    </source>
</reference>
<dbReference type="InterPro" id="IPR052756">
    <property type="entry name" value="Alkyne_AA_exporter"/>
</dbReference>
<dbReference type="InterPro" id="IPR037185">
    <property type="entry name" value="EmrE-like"/>
</dbReference>
<feature type="transmembrane region" description="Helical" evidence="1">
    <location>
        <begin position="39"/>
        <end position="57"/>
    </location>
</feature>
<evidence type="ECO:0000313" key="4">
    <source>
        <dbReference type="Proteomes" id="UP001139721"/>
    </source>
</evidence>
<evidence type="ECO:0000259" key="2">
    <source>
        <dbReference type="Pfam" id="PF00892"/>
    </source>
</evidence>
<sequence>MQSFKVNCVLVSAIVLWASAFVGIRIALADYSPGPLALLRFLVASLCMMIIYHRQGIKKFISWKERIQLLIAGMLGIGVYNICLNYGEITVSAGIASFVIGLMPVITILLSLIFLQEKLKGAVWVGILISLFGLFLLAIGEGSHDEMKQGILLILVSALMGAILTIIQKKFLKLYHPVTVIAWVMWGGTLLLLIFSPVLLQEIKTAEYQSTVAVIYMGIFPAAVAYVAWSYVLKKLPASKAAITLYALPIVSTLLGFLLLHEQPSLISLVGGGIALSGALVAHRFQTPDTLNVSLDKKVVAV</sequence>
<dbReference type="GO" id="GO:0016020">
    <property type="term" value="C:membrane"/>
    <property type="evidence" value="ECO:0007669"/>
    <property type="project" value="InterPro"/>
</dbReference>
<feature type="transmembrane region" description="Helical" evidence="1">
    <location>
        <begin position="151"/>
        <end position="167"/>
    </location>
</feature>